<evidence type="ECO:0000256" key="14">
    <source>
        <dbReference type="SAM" id="SignalP"/>
    </source>
</evidence>
<gene>
    <name evidence="16" type="ORF">HYPSUDRAFT_71811</name>
</gene>
<keyword evidence="5" id="KW-0146">Chitin degradation</keyword>
<comment type="subcellular location">
    <subcellularLocation>
        <location evidence="2">Cell membrane</location>
        <topology evidence="2">Lipid-anchor</topology>
        <topology evidence="2">GPI-anchor</topology>
    </subcellularLocation>
</comment>
<dbReference type="EMBL" id="KN817633">
    <property type="protein sequence ID" value="KJA15868.1"/>
    <property type="molecule type" value="Genomic_DNA"/>
</dbReference>
<keyword evidence="17" id="KW-1185">Reference proteome</keyword>
<feature type="signal peptide" evidence="14">
    <location>
        <begin position="1"/>
        <end position="20"/>
    </location>
</feature>
<dbReference type="Pfam" id="PF01522">
    <property type="entry name" value="Polysacc_deac_1"/>
    <property type="match status" value="1"/>
</dbReference>
<evidence type="ECO:0000313" key="17">
    <source>
        <dbReference type="Proteomes" id="UP000054270"/>
    </source>
</evidence>
<evidence type="ECO:0000313" key="16">
    <source>
        <dbReference type="EMBL" id="KJA15868.1"/>
    </source>
</evidence>
<keyword evidence="10" id="KW-0961">Cell wall biogenesis/degradation</keyword>
<dbReference type="AlphaFoldDB" id="A0A0D2LYB0"/>
<keyword evidence="6" id="KW-0472">Membrane</keyword>
<comment type="cofactor">
    <cofactor evidence="1">
        <name>Co(2+)</name>
        <dbReference type="ChEBI" id="CHEBI:48828"/>
    </cofactor>
</comment>
<sequence>MLSQLLALGVVAATVSRAAAQDVLPDPMPESAVVEGAPLNGPGKECEPYYNAAVANTVASFPSIWETATIIPGDINAEAKWAAIQPNVPDIAPKGTVLGDFSAMNYSSEDPDCWWTNTKCTNPKTGGIAPDVSIMNPPRTLGYAFDDGPNCSHNAFYDYLKSQNQKATMFFIGSNVLTWPLETARAVTDGHEVCVHGWSHQYMTAFESADAFAELYYSLQAVKLTAGVTPTCWRPPFGDVDDRIRAIAAGLGLRTVLWEYDSQDWQVGTTAGFTADRVDKEYDTMISDAKQGKFDNIGTMILAHELNEFTMGEAMKYYPKLKEVFKYIVPVATGTNLTQPYVEEGYTMQNFAQCRSISPMSRCAKTNLL</sequence>
<organism evidence="16 17">
    <name type="scientific">Hypholoma sublateritium (strain FD-334 SS-4)</name>
    <dbReference type="NCBI Taxonomy" id="945553"/>
    <lineage>
        <taxon>Eukaryota</taxon>
        <taxon>Fungi</taxon>
        <taxon>Dikarya</taxon>
        <taxon>Basidiomycota</taxon>
        <taxon>Agaricomycotina</taxon>
        <taxon>Agaricomycetes</taxon>
        <taxon>Agaricomycetidae</taxon>
        <taxon>Agaricales</taxon>
        <taxon>Agaricineae</taxon>
        <taxon>Strophariaceae</taxon>
        <taxon>Hypholoma</taxon>
    </lineage>
</organism>
<keyword evidence="14" id="KW-0732">Signal</keyword>
<proteinExistence type="predicted"/>
<dbReference type="InterPro" id="IPR002509">
    <property type="entry name" value="NODB_dom"/>
</dbReference>
<dbReference type="EC" id="3.5.1.41" evidence="12"/>
<dbReference type="OMA" id="CPRARSK"/>
<dbReference type="PANTHER" id="PTHR10587:SF98">
    <property type="entry name" value="CHITIN DEACETYLASE"/>
    <property type="match status" value="1"/>
</dbReference>
<evidence type="ECO:0000256" key="6">
    <source>
        <dbReference type="ARBA" id="ARBA00023136"/>
    </source>
</evidence>
<dbReference type="GO" id="GO:0006032">
    <property type="term" value="P:chitin catabolic process"/>
    <property type="evidence" value="ECO:0007669"/>
    <property type="project" value="UniProtKB-KW"/>
</dbReference>
<dbReference type="PANTHER" id="PTHR10587">
    <property type="entry name" value="GLYCOSYL TRANSFERASE-RELATED"/>
    <property type="match status" value="1"/>
</dbReference>
<feature type="chain" id="PRO_5002246805" description="chitin deacetylase" evidence="14">
    <location>
        <begin position="21"/>
        <end position="369"/>
    </location>
</feature>
<dbReference type="Proteomes" id="UP000054270">
    <property type="component" value="Unassembled WGS sequence"/>
</dbReference>
<evidence type="ECO:0000256" key="2">
    <source>
        <dbReference type="ARBA" id="ARBA00004609"/>
    </source>
</evidence>
<keyword evidence="9" id="KW-0449">Lipoprotein</keyword>
<dbReference type="GO" id="GO:0005886">
    <property type="term" value="C:plasma membrane"/>
    <property type="evidence" value="ECO:0007669"/>
    <property type="project" value="UniProtKB-SubCell"/>
</dbReference>
<dbReference type="InterPro" id="IPR050248">
    <property type="entry name" value="Polysacc_deacetylase_ArnD"/>
</dbReference>
<evidence type="ECO:0000256" key="10">
    <source>
        <dbReference type="ARBA" id="ARBA00023316"/>
    </source>
</evidence>
<keyword evidence="7" id="KW-0119">Carbohydrate metabolism</keyword>
<dbReference type="PROSITE" id="PS51677">
    <property type="entry name" value="NODB"/>
    <property type="match status" value="1"/>
</dbReference>
<evidence type="ECO:0000256" key="7">
    <source>
        <dbReference type="ARBA" id="ARBA00023277"/>
    </source>
</evidence>
<dbReference type="GO" id="GO:0098552">
    <property type="term" value="C:side of membrane"/>
    <property type="evidence" value="ECO:0007669"/>
    <property type="project" value="UniProtKB-KW"/>
</dbReference>
<dbReference type="InterPro" id="IPR011330">
    <property type="entry name" value="Glyco_hydro/deAcase_b/a-brl"/>
</dbReference>
<feature type="domain" description="NodB homology" evidence="15">
    <location>
        <begin position="139"/>
        <end position="334"/>
    </location>
</feature>
<accession>A0A0D2LYB0</accession>
<keyword evidence="4" id="KW-0336">GPI-anchor</keyword>
<keyword evidence="4" id="KW-0325">Glycoprotein</keyword>
<dbReference type="SUPFAM" id="SSF88713">
    <property type="entry name" value="Glycoside hydrolase/deacetylase"/>
    <property type="match status" value="1"/>
</dbReference>
<evidence type="ECO:0000256" key="13">
    <source>
        <dbReference type="ARBA" id="ARBA00048494"/>
    </source>
</evidence>
<evidence type="ECO:0000256" key="4">
    <source>
        <dbReference type="ARBA" id="ARBA00022622"/>
    </source>
</evidence>
<dbReference type="GO" id="GO:0000272">
    <property type="term" value="P:polysaccharide catabolic process"/>
    <property type="evidence" value="ECO:0007669"/>
    <property type="project" value="UniProtKB-KW"/>
</dbReference>
<comment type="catalytic activity">
    <reaction evidence="13">
        <text>[(1-&gt;4)-N-acetyl-beta-D-glucosaminyl](n) + n H2O = chitosan + n acetate</text>
        <dbReference type="Rhea" id="RHEA:10464"/>
        <dbReference type="Rhea" id="RHEA-COMP:9593"/>
        <dbReference type="Rhea" id="RHEA-COMP:9597"/>
        <dbReference type="ChEBI" id="CHEBI:15377"/>
        <dbReference type="ChEBI" id="CHEBI:17029"/>
        <dbReference type="ChEBI" id="CHEBI:30089"/>
        <dbReference type="ChEBI" id="CHEBI:57704"/>
        <dbReference type="EC" id="3.5.1.41"/>
    </reaction>
    <physiologicalReaction direction="left-to-right" evidence="13">
        <dbReference type="Rhea" id="RHEA:10465"/>
    </physiologicalReaction>
</comment>
<evidence type="ECO:0000256" key="9">
    <source>
        <dbReference type="ARBA" id="ARBA00023288"/>
    </source>
</evidence>
<keyword evidence="8" id="KW-0170">Cobalt</keyword>
<evidence type="ECO:0000256" key="1">
    <source>
        <dbReference type="ARBA" id="ARBA00001941"/>
    </source>
</evidence>
<evidence type="ECO:0000256" key="11">
    <source>
        <dbReference type="ARBA" id="ARBA00023326"/>
    </source>
</evidence>
<evidence type="ECO:0000256" key="8">
    <source>
        <dbReference type="ARBA" id="ARBA00023285"/>
    </source>
</evidence>
<dbReference type="STRING" id="945553.A0A0D2LYB0"/>
<dbReference type="Gene3D" id="3.20.20.370">
    <property type="entry name" value="Glycoside hydrolase/deacetylase"/>
    <property type="match status" value="1"/>
</dbReference>
<evidence type="ECO:0000256" key="5">
    <source>
        <dbReference type="ARBA" id="ARBA00023024"/>
    </source>
</evidence>
<dbReference type="GO" id="GO:0004099">
    <property type="term" value="F:chitin deacetylase activity"/>
    <property type="evidence" value="ECO:0007669"/>
    <property type="project" value="UniProtKB-EC"/>
</dbReference>
<reference evidence="17" key="1">
    <citation type="submission" date="2014-04" db="EMBL/GenBank/DDBJ databases">
        <title>Evolutionary Origins and Diversification of the Mycorrhizal Mutualists.</title>
        <authorList>
            <consortium name="DOE Joint Genome Institute"/>
            <consortium name="Mycorrhizal Genomics Consortium"/>
            <person name="Kohler A."/>
            <person name="Kuo A."/>
            <person name="Nagy L.G."/>
            <person name="Floudas D."/>
            <person name="Copeland A."/>
            <person name="Barry K.W."/>
            <person name="Cichocki N."/>
            <person name="Veneault-Fourrey C."/>
            <person name="LaButti K."/>
            <person name="Lindquist E.A."/>
            <person name="Lipzen A."/>
            <person name="Lundell T."/>
            <person name="Morin E."/>
            <person name="Murat C."/>
            <person name="Riley R."/>
            <person name="Ohm R."/>
            <person name="Sun H."/>
            <person name="Tunlid A."/>
            <person name="Henrissat B."/>
            <person name="Grigoriev I.V."/>
            <person name="Hibbett D.S."/>
            <person name="Martin F."/>
        </authorList>
    </citation>
    <scope>NUCLEOTIDE SEQUENCE [LARGE SCALE GENOMIC DNA]</scope>
    <source>
        <strain evidence="17">FD-334 SS-4</strain>
    </source>
</reference>
<evidence type="ECO:0000256" key="3">
    <source>
        <dbReference type="ARBA" id="ARBA00022475"/>
    </source>
</evidence>
<dbReference type="OrthoDB" id="407355at2759"/>
<protein>
    <recommendedName>
        <fullName evidence="12">chitin deacetylase</fullName>
        <ecNumber evidence="12">3.5.1.41</ecNumber>
    </recommendedName>
</protein>
<name>A0A0D2LYB0_HYPSF</name>
<keyword evidence="3" id="KW-1003">Cell membrane</keyword>
<evidence type="ECO:0000256" key="12">
    <source>
        <dbReference type="ARBA" id="ARBA00024056"/>
    </source>
</evidence>
<dbReference type="GO" id="GO:0071555">
    <property type="term" value="P:cell wall organization"/>
    <property type="evidence" value="ECO:0007669"/>
    <property type="project" value="UniProtKB-KW"/>
</dbReference>
<dbReference type="GO" id="GO:0009272">
    <property type="term" value="P:fungal-type cell wall biogenesis"/>
    <property type="evidence" value="ECO:0007669"/>
    <property type="project" value="UniProtKB-ARBA"/>
</dbReference>
<keyword evidence="11" id="KW-0624">Polysaccharide degradation</keyword>
<evidence type="ECO:0000259" key="15">
    <source>
        <dbReference type="PROSITE" id="PS51677"/>
    </source>
</evidence>